<dbReference type="SUPFAM" id="SSF89919">
    <property type="entry name" value="Ribosome-binding factor A, RbfA"/>
    <property type="match status" value="1"/>
</dbReference>
<proteinExistence type="predicted"/>
<sequence length="764" mass="88894">MNSLLLKNKGILNLLISERCLYSSSTSLSYSTSSYKSSLGFALNNTKKRKYKVNHVSHKTAKDVMQDYDQQGQVTSISESDKREYLKSEFGFRSDDIDDMIDRDAQDTNNANDDGIYFSQELLFDKDSQNDEEYMKKWLNQPNQYSEDTLEDGDWKKFDPTDKNQFLLQDYLDNNKGIMSDKAIEGFENLEKQILAKKGITKKDDGLYVGKTMIPQKFERYFLTPNAPMSRGEKNYFRKMDALQLAKKDKIKHKRKTIQGDEYGDVQTVVQSKLSSRILEVLQESPLFNQMAIKEERMIKTITAEHGETSITDLSFFSKPIENEMLKDQVDPILENANIELTKVTLSNDLRWAKVFWRRISEEDGDYEKDEERDLSNIKLEKDAPDFENLVTNQDITGNQDDINSYLKNLSLTAKKTFYNSHKDLFKDKNNEIKSETNSNMMKIITTTTNVDNNNSNSSSNSKKESFFGNDNIMSINDKQVLFDISVSKNNNNNNNTIIEEKQKSIKKENKDKERKQTLLKANDDFEVEDDDFIISLENDENQDEKSKKRVQYYKITDKDINDRLFLLKGRMRNLIAKRVKTKYVPDLFFVQDSVSEKDEVSMELVENFITPQLQQIIHLIKQEKEKKVSKLSSKFSGLFTNSNNVEHDNNNVDDIVGDRGKNIFKNILGDDDNIDILDMVEQFPEVLQDPIVRKYVKEQQMIIQESKQLRLQKLLEQQKAQEPKQEQGRPKNQRLADRIKNQKSKSPSSQDTKSIFTQFNKDI</sequence>
<accession>A0A8J4PRX9</accession>
<evidence type="ECO:0000256" key="1">
    <source>
        <dbReference type="SAM" id="MobiDB-lite"/>
    </source>
</evidence>
<dbReference type="AlphaFoldDB" id="A0A8J4PRX9"/>
<comment type="caution">
    <text evidence="2">The sequence shown here is derived from an EMBL/GenBank/DDBJ whole genome shotgun (WGS) entry which is preliminary data.</text>
</comment>
<evidence type="ECO:0000313" key="2">
    <source>
        <dbReference type="EMBL" id="KAF2073338.1"/>
    </source>
</evidence>
<dbReference type="Gene3D" id="3.30.300.20">
    <property type="match status" value="1"/>
</dbReference>
<protein>
    <submittedName>
        <fullName evidence="2">Uncharacterized protein</fullName>
    </submittedName>
</protein>
<feature type="compositionally biased region" description="Basic and acidic residues" evidence="1">
    <location>
        <begin position="720"/>
        <end position="741"/>
    </location>
</feature>
<gene>
    <name evidence="2" type="ORF">CYY_005356</name>
</gene>
<dbReference type="InterPro" id="IPR015946">
    <property type="entry name" value="KH_dom-like_a/b"/>
</dbReference>
<evidence type="ECO:0000313" key="3">
    <source>
        <dbReference type="Proteomes" id="UP000695562"/>
    </source>
</evidence>
<reference evidence="2" key="1">
    <citation type="submission" date="2020-01" db="EMBL/GenBank/DDBJ databases">
        <title>Development of genomics and gene disruption for Polysphondylium violaceum indicates a role for the polyketide synthase stlB in stalk morphogenesis.</title>
        <authorList>
            <person name="Narita B."/>
            <person name="Kawabe Y."/>
            <person name="Kin K."/>
            <person name="Saito T."/>
            <person name="Gibbs R."/>
            <person name="Kuspa A."/>
            <person name="Muzny D."/>
            <person name="Queller D."/>
            <person name="Richards S."/>
            <person name="Strassman J."/>
            <person name="Sucgang R."/>
            <person name="Worley K."/>
            <person name="Schaap P."/>
        </authorList>
    </citation>
    <scope>NUCLEOTIDE SEQUENCE</scope>
    <source>
        <strain evidence="2">QSvi11</strain>
    </source>
</reference>
<dbReference type="InterPro" id="IPR023799">
    <property type="entry name" value="RbfA_dom_sf"/>
</dbReference>
<dbReference type="OrthoDB" id="21459at2759"/>
<feature type="region of interest" description="Disordered" evidence="1">
    <location>
        <begin position="448"/>
        <end position="467"/>
    </location>
</feature>
<name>A0A8J4PRX9_9MYCE</name>
<keyword evidence="3" id="KW-1185">Reference proteome</keyword>
<feature type="region of interest" description="Disordered" evidence="1">
    <location>
        <begin position="718"/>
        <end position="764"/>
    </location>
</feature>
<feature type="compositionally biased region" description="Polar residues" evidence="1">
    <location>
        <begin position="745"/>
        <end position="764"/>
    </location>
</feature>
<organism evidence="2 3">
    <name type="scientific">Polysphondylium violaceum</name>
    <dbReference type="NCBI Taxonomy" id="133409"/>
    <lineage>
        <taxon>Eukaryota</taxon>
        <taxon>Amoebozoa</taxon>
        <taxon>Evosea</taxon>
        <taxon>Eumycetozoa</taxon>
        <taxon>Dictyostelia</taxon>
        <taxon>Dictyosteliales</taxon>
        <taxon>Dictyosteliaceae</taxon>
        <taxon>Polysphondylium</taxon>
    </lineage>
</organism>
<dbReference type="Proteomes" id="UP000695562">
    <property type="component" value="Unassembled WGS sequence"/>
</dbReference>
<dbReference type="EMBL" id="AJWJ01000211">
    <property type="protein sequence ID" value="KAF2073338.1"/>
    <property type="molecule type" value="Genomic_DNA"/>
</dbReference>